<keyword evidence="5" id="KW-1185">Reference proteome</keyword>
<dbReference type="CDD" id="cd04496">
    <property type="entry name" value="SSB_OBF"/>
    <property type="match status" value="1"/>
</dbReference>
<evidence type="ECO:0000256" key="2">
    <source>
        <dbReference type="PROSITE-ProRule" id="PRU00252"/>
    </source>
</evidence>
<dbReference type="InterPro" id="IPR011344">
    <property type="entry name" value="ssDNA-bd"/>
</dbReference>
<accession>A0A261F675</accession>
<organism evidence="4 5">
    <name type="scientific">Alloscardovia macacae</name>
    <dbReference type="NCBI Taxonomy" id="1160091"/>
    <lineage>
        <taxon>Bacteria</taxon>
        <taxon>Bacillati</taxon>
        <taxon>Actinomycetota</taxon>
        <taxon>Actinomycetes</taxon>
        <taxon>Bifidobacteriales</taxon>
        <taxon>Bifidobacteriaceae</taxon>
        <taxon>Alloscardovia</taxon>
    </lineage>
</organism>
<dbReference type="SUPFAM" id="SSF50249">
    <property type="entry name" value="Nucleic acid-binding proteins"/>
    <property type="match status" value="1"/>
</dbReference>
<dbReference type="GO" id="GO:0003697">
    <property type="term" value="F:single-stranded DNA binding"/>
    <property type="evidence" value="ECO:0007669"/>
    <property type="project" value="InterPro"/>
</dbReference>
<dbReference type="PANTHER" id="PTHR10302">
    <property type="entry name" value="SINGLE-STRANDED DNA-BINDING PROTEIN"/>
    <property type="match status" value="1"/>
</dbReference>
<proteinExistence type="predicted"/>
<feature type="region of interest" description="Disordered" evidence="3">
    <location>
        <begin position="127"/>
        <end position="178"/>
    </location>
</feature>
<dbReference type="RefSeq" id="WP_094726212.1">
    <property type="nucleotide sequence ID" value="NZ_JBHLWS010000009.1"/>
</dbReference>
<dbReference type="Gene3D" id="2.40.50.140">
    <property type="entry name" value="Nucleic acid-binding proteins"/>
    <property type="match status" value="1"/>
</dbReference>
<keyword evidence="1 2" id="KW-0238">DNA-binding</keyword>
<dbReference type="InterPro" id="IPR000424">
    <property type="entry name" value="Primosome_PriB/ssb"/>
</dbReference>
<dbReference type="PANTHER" id="PTHR10302:SF27">
    <property type="entry name" value="SINGLE-STRANDED DNA-BINDING PROTEIN"/>
    <property type="match status" value="1"/>
</dbReference>
<dbReference type="Proteomes" id="UP000243657">
    <property type="component" value="Unassembled WGS sequence"/>
</dbReference>
<comment type="caution">
    <text evidence="4">The sequence shown here is derived from an EMBL/GenBank/DDBJ whole genome shotgun (WGS) entry which is preliminary data.</text>
</comment>
<evidence type="ECO:0000313" key="5">
    <source>
        <dbReference type="Proteomes" id="UP000243657"/>
    </source>
</evidence>
<name>A0A261F675_9BIFI</name>
<evidence type="ECO:0000256" key="1">
    <source>
        <dbReference type="ARBA" id="ARBA00023125"/>
    </source>
</evidence>
<dbReference type="AlphaFoldDB" id="A0A261F675"/>
<dbReference type="PROSITE" id="PS50935">
    <property type="entry name" value="SSB"/>
    <property type="match status" value="1"/>
</dbReference>
<dbReference type="EMBL" id="MWWT01000002">
    <property type="protein sequence ID" value="OZG54630.1"/>
    <property type="molecule type" value="Genomic_DNA"/>
</dbReference>
<reference evidence="4 5" key="1">
    <citation type="journal article" date="2017" name="BMC Genomics">
        <title>Comparative genomic and phylogenomic analyses of the Bifidobacteriaceae family.</title>
        <authorList>
            <person name="Lugli G.A."/>
            <person name="Milani C."/>
            <person name="Turroni F."/>
            <person name="Duranti S."/>
            <person name="Mancabelli L."/>
            <person name="Mangifesta M."/>
            <person name="Ferrario C."/>
            <person name="Modesto M."/>
            <person name="Mattarelli P."/>
            <person name="Jiri K."/>
            <person name="van Sinderen D."/>
            <person name="Ventura M."/>
        </authorList>
    </citation>
    <scope>NUCLEOTIDE SEQUENCE [LARGE SCALE GENOMIC DNA]</scope>
    <source>
        <strain evidence="4 5">DSM 24762</strain>
    </source>
</reference>
<evidence type="ECO:0000313" key="4">
    <source>
        <dbReference type="EMBL" id="OZG54630.1"/>
    </source>
</evidence>
<dbReference type="InterPro" id="IPR012340">
    <property type="entry name" value="NA-bd_OB-fold"/>
</dbReference>
<dbReference type="GO" id="GO:0006260">
    <property type="term" value="P:DNA replication"/>
    <property type="evidence" value="ECO:0007669"/>
    <property type="project" value="InterPro"/>
</dbReference>
<gene>
    <name evidence="4" type="ORF">ALMA_0438</name>
</gene>
<protein>
    <submittedName>
        <fullName evidence="4">Single-strand binding family protein</fullName>
    </submittedName>
</protein>
<evidence type="ECO:0000256" key="3">
    <source>
        <dbReference type="SAM" id="MobiDB-lite"/>
    </source>
</evidence>
<sequence length="196" mass="20944">MANIAQTIITGYVAADPKQWTMNSQMPACSFRVGSTRRYFSAKDNQWKSNDTLWVNVKAFRGIAVNVLGGIKKGDPVIVVGNLTVDTWEKDGVTHTIPSIEATHVGLDLSAGRVIFKTEKVRPREYVIPADAGAPAPEQSGTDSGAPAPSDNPFDYSADPSVFTPPVTDEASGELGNDVVDEFATPAQGVEVESTF</sequence>
<dbReference type="GO" id="GO:0009295">
    <property type="term" value="C:nucleoid"/>
    <property type="evidence" value="ECO:0007669"/>
    <property type="project" value="TreeGrafter"/>
</dbReference>
<dbReference type="Pfam" id="PF00436">
    <property type="entry name" value="SSB"/>
    <property type="match status" value="1"/>
</dbReference>